<reference evidence="1" key="1">
    <citation type="journal article" date="2020" name="Stud. Mycol.">
        <title>101 Dothideomycetes genomes: a test case for predicting lifestyles and emergence of pathogens.</title>
        <authorList>
            <person name="Haridas S."/>
            <person name="Albert R."/>
            <person name="Binder M."/>
            <person name="Bloem J."/>
            <person name="Labutti K."/>
            <person name="Salamov A."/>
            <person name="Andreopoulos B."/>
            <person name="Baker S."/>
            <person name="Barry K."/>
            <person name="Bills G."/>
            <person name="Bluhm B."/>
            <person name="Cannon C."/>
            <person name="Castanera R."/>
            <person name="Culley D."/>
            <person name="Daum C."/>
            <person name="Ezra D."/>
            <person name="Gonzalez J."/>
            <person name="Henrissat B."/>
            <person name="Kuo A."/>
            <person name="Liang C."/>
            <person name="Lipzen A."/>
            <person name="Lutzoni F."/>
            <person name="Magnuson J."/>
            <person name="Mondo S."/>
            <person name="Nolan M."/>
            <person name="Ohm R."/>
            <person name="Pangilinan J."/>
            <person name="Park H.-J."/>
            <person name="Ramirez L."/>
            <person name="Alfaro M."/>
            <person name="Sun H."/>
            <person name="Tritt A."/>
            <person name="Yoshinaga Y."/>
            <person name="Zwiers L.-H."/>
            <person name="Turgeon B."/>
            <person name="Goodwin S."/>
            <person name="Spatafora J."/>
            <person name="Crous P."/>
            <person name="Grigoriev I."/>
        </authorList>
    </citation>
    <scope>NUCLEOTIDE SEQUENCE</scope>
    <source>
        <strain evidence="1">CBS 121410</strain>
    </source>
</reference>
<organism evidence="1 2">
    <name type="scientific">Saccharata proteae CBS 121410</name>
    <dbReference type="NCBI Taxonomy" id="1314787"/>
    <lineage>
        <taxon>Eukaryota</taxon>
        <taxon>Fungi</taxon>
        <taxon>Dikarya</taxon>
        <taxon>Ascomycota</taxon>
        <taxon>Pezizomycotina</taxon>
        <taxon>Dothideomycetes</taxon>
        <taxon>Dothideomycetes incertae sedis</taxon>
        <taxon>Botryosphaeriales</taxon>
        <taxon>Saccharataceae</taxon>
        <taxon>Saccharata</taxon>
    </lineage>
</organism>
<dbReference type="EMBL" id="ML978711">
    <property type="protein sequence ID" value="KAF2091820.1"/>
    <property type="molecule type" value="Genomic_DNA"/>
</dbReference>
<name>A0A9P4HYX0_9PEZI</name>
<dbReference type="Proteomes" id="UP000799776">
    <property type="component" value="Unassembled WGS sequence"/>
</dbReference>
<accession>A0A9P4HYX0</accession>
<proteinExistence type="predicted"/>
<comment type="caution">
    <text evidence="1">The sequence shown here is derived from an EMBL/GenBank/DDBJ whole genome shotgun (WGS) entry which is preliminary data.</text>
</comment>
<gene>
    <name evidence="1" type="ORF">K490DRAFT_53005</name>
</gene>
<evidence type="ECO:0000313" key="1">
    <source>
        <dbReference type="EMBL" id="KAF2091820.1"/>
    </source>
</evidence>
<dbReference type="AlphaFoldDB" id="A0A9P4HYX0"/>
<sequence>MPGMLPPPPLHCPLSAARCPLPAARLCRSSQPCEIAQAETAARAVSIRCDARWTEESTNPSSSVRMSIHFISCVSALRYQYRPSGVPNQRRLPSTATLPSRSLLSPNAVLRTPVLDVVNRHDGRAVGLCNGSPPKLELELRPLQRLHLNFNVRDSGSRPIARNSIGAGAPRRGPCNVKVESDVHEAELQRPWMAGGLRELAFVHALVLSHCLRCLVFFNRRRVQHHLDHTV</sequence>
<protein>
    <submittedName>
        <fullName evidence="1">Uncharacterized protein</fullName>
    </submittedName>
</protein>
<keyword evidence="2" id="KW-1185">Reference proteome</keyword>
<evidence type="ECO:0000313" key="2">
    <source>
        <dbReference type="Proteomes" id="UP000799776"/>
    </source>
</evidence>